<evidence type="ECO:0000313" key="5">
    <source>
        <dbReference type="Proteomes" id="UP000316778"/>
    </source>
</evidence>
<keyword evidence="5" id="KW-1185">Reference proteome</keyword>
<evidence type="ECO:0000313" key="4">
    <source>
        <dbReference type="EMBL" id="TWI91249.1"/>
    </source>
</evidence>
<dbReference type="SUPFAM" id="SSF88713">
    <property type="entry name" value="Glycoside hydrolase/deacetylase"/>
    <property type="match status" value="1"/>
</dbReference>
<dbReference type="GO" id="GO:0016020">
    <property type="term" value="C:membrane"/>
    <property type="evidence" value="ECO:0007669"/>
    <property type="project" value="TreeGrafter"/>
</dbReference>
<dbReference type="RefSeq" id="WP_145710405.1">
    <property type="nucleotide sequence ID" value="NZ_BAAAFY010000001.1"/>
</dbReference>
<evidence type="ECO:0000259" key="3">
    <source>
        <dbReference type="PROSITE" id="PS51677"/>
    </source>
</evidence>
<gene>
    <name evidence="4" type="ORF">LX66_0614</name>
</gene>
<accession>A0A562TCK6</accession>
<protein>
    <submittedName>
        <fullName evidence="4">Peptidoglycan/xylan/chitin deacetylase (PgdA/CDA1 family)</fullName>
    </submittedName>
</protein>
<comment type="caution">
    <text evidence="4">The sequence shown here is derived from an EMBL/GenBank/DDBJ whole genome shotgun (WGS) entry which is preliminary data.</text>
</comment>
<dbReference type="InterPro" id="IPR002509">
    <property type="entry name" value="NODB_dom"/>
</dbReference>
<proteinExistence type="predicted"/>
<evidence type="ECO:0000256" key="2">
    <source>
        <dbReference type="ARBA" id="ARBA00022801"/>
    </source>
</evidence>
<dbReference type="GO" id="GO:0046872">
    <property type="term" value="F:metal ion binding"/>
    <property type="evidence" value="ECO:0007669"/>
    <property type="project" value="UniProtKB-KW"/>
</dbReference>
<dbReference type="Gene3D" id="3.20.20.370">
    <property type="entry name" value="Glycoside hydrolase/deacetylase"/>
    <property type="match status" value="1"/>
</dbReference>
<reference evidence="4 5" key="1">
    <citation type="journal article" date="2013" name="Stand. Genomic Sci.">
        <title>Genomic Encyclopedia of Type Strains, Phase I: The one thousand microbial genomes (KMG-I) project.</title>
        <authorList>
            <person name="Kyrpides N.C."/>
            <person name="Woyke T."/>
            <person name="Eisen J.A."/>
            <person name="Garrity G."/>
            <person name="Lilburn T.G."/>
            <person name="Beck B.J."/>
            <person name="Whitman W.B."/>
            <person name="Hugenholtz P."/>
            <person name="Klenk H.P."/>
        </authorList>
    </citation>
    <scope>NUCLEOTIDE SEQUENCE [LARGE SCALE GENOMIC DNA]</scope>
    <source>
        <strain evidence="4 5">DSM 13484</strain>
    </source>
</reference>
<dbReference type="EMBL" id="VLLG01000002">
    <property type="protein sequence ID" value="TWI91249.1"/>
    <property type="molecule type" value="Genomic_DNA"/>
</dbReference>
<dbReference type="PROSITE" id="PS51677">
    <property type="entry name" value="NODB"/>
    <property type="match status" value="1"/>
</dbReference>
<keyword evidence="1" id="KW-0479">Metal-binding</keyword>
<dbReference type="PANTHER" id="PTHR10587">
    <property type="entry name" value="GLYCOSYL TRANSFERASE-RELATED"/>
    <property type="match status" value="1"/>
</dbReference>
<dbReference type="GO" id="GO:0005975">
    <property type="term" value="P:carbohydrate metabolic process"/>
    <property type="evidence" value="ECO:0007669"/>
    <property type="project" value="InterPro"/>
</dbReference>
<name>A0A562TCK6_CHIJA</name>
<dbReference type="AlphaFoldDB" id="A0A562TCK6"/>
<dbReference type="GO" id="GO:0016810">
    <property type="term" value="F:hydrolase activity, acting on carbon-nitrogen (but not peptide) bonds"/>
    <property type="evidence" value="ECO:0007669"/>
    <property type="project" value="InterPro"/>
</dbReference>
<keyword evidence="2" id="KW-0378">Hydrolase</keyword>
<sequence length="208" mass="23716">MFYLTSTPGILKALYSSCTWQLSPARQAVYLTFDDGPHPQATPFVMEQLKKYDAKATFFCIGKNVMEHPGIYQQLLEEGHTVGNHTHNHLNGWKTRTGTYIDNILEAGKYIDSPLFRPPYGRITPFQVRQLKKRMPGARIIMWDVLSADFDTALTGEACVQHVVFRAKPGSIVVFHDSAKAWDRLSYALPRVLEFCKKQKWKVEGIPL</sequence>
<dbReference type="InterPro" id="IPR011330">
    <property type="entry name" value="Glyco_hydro/deAcase_b/a-brl"/>
</dbReference>
<feature type="domain" description="NodB homology" evidence="3">
    <location>
        <begin position="27"/>
        <end position="208"/>
    </location>
</feature>
<dbReference type="OrthoDB" id="9812065at2"/>
<dbReference type="InterPro" id="IPR050248">
    <property type="entry name" value="Polysacc_deacetylase_ArnD"/>
</dbReference>
<dbReference type="PANTHER" id="PTHR10587:SF133">
    <property type="entry name" value="CHITIN DEACETYLASE 1-RELATED"/>
    <property type="match status" value="1"/>
</dbReference>
<organism evidence="4 5">
    <name type="scientific">Chitinophaga japonensis</name>
    <name type="common">Flexibacter japonensis</name>
    <dbReference type="NCBI Taxonomy" id="104662"/>
    <lineage>
        <taxon>Bacteria</taxon>
        <taxon>Pseudomonadati</taxon>
        <taxon>Bacteroidota</taxon>
        <taxon>Chitinophagia</taxon>
        <taxon>Chitinophagales</taxon>
        <taxon>Chitinophagaceae</taxon>
        <taxon>Chitinophaga</taxon>
    </lineage>
</organism>
<evidence type="ECO:0000256" key="1">
    <source>
        <dbReference type="ARBA" id="ARBA00022723"/>
    </source>
</evidence>
<dbReference type="Proteomes" id="UP000316778">
    <property type="component" value="Unassembled WGS sequence"/>
</dbReference>
<dbReference type="Pfam" id="PF01522">
    <property type="entry name" value="Polysacc_deac_1"/>
    <property type="match status" value="1"/>
</dbReference>